<keyword evidence="3" id="KW-1003">Cell membrane</keyword>
<evidence type="ECO:0000313" key="12">
    <source>
        <dbReference type="Proteomes" id="UP000182045"/>
    </source>
</evidence>
<proteinExistence type="inferred from homology"/>
<name>A0A0P7WWZ4_9RHOB</name>
<evidence type="ECO:0000256" key="1">
    <source>
        <dbReference type="ARBA" id="ARBA00004651"/>
    </source>
</evidence>
<dbReference type="Proteomes" id="UP000182045">
    <property type="component" value="Unassembled WGS sequence"/>
</dbReference>
<dbReference type="OrthoDB" id="9790211at2"/>
<dbReference type="GO" id="GO:0005886">
    <property type="term" value="C:plasma membrane"/>
    <property type="evidence" value="ECO:0007669"/>
    <property type="project" value="UniProtKB-SubCell"/>
</dbReference>
<feature type="transmembrane region" description="Helical" evidence="7">
    <location>
        <begin position="59"/>
        <end position="87"/>
    </location>
</feature>
<evidence type="ECO:0000256" key="7">
    <source>
        <dbReference type="RuleBase" id="RU363032"/>
    </source>
</evidence>
<keyword evidence="2 7" id="KW-0813">Transport</keyword>
<feature type="transmembrane region" description="Helical" evidence="7">
    <location>
        <begin position="16"/>
        <end position="39"/>
    </location>
</feature>
<evidence type="ECO:0000313" key="10">
    <source>
        <dbReference type="EMBL" id="KPP95813.1"/>
    </source>
</evidence>
<dbReference type="EMBL" id="FBYC01000004">
    <property type="protein sequence ID" value="CUX81665.1"/>
    <property type="molecule type" value="Genomic_DNA"/>
</dbReference>
<evidence type="ECO:0000256" key="4">
    <source>
        <dbReference type="ARBA" id="ARBA00022692"/>
    </source>
</evidence>
<evidence type="ECO:0000259" key="8">
    <source>
        <dbReference type="PROSITE" id="PS50928"/>
    </source>
</evidence>
<dbReference type="CDD" id="cd06261">
    <property type="entry name" value="TM_PBP2"/>
    <property type="match status" value="2"/>
</dbReference>
<gene>
    <name evidence="10" type="primary">afuB</name>
    <name evidence="9" type="ORF">Ga0058931_1903</name>
    <name evidence="10" type="ORF">HLUCCA05_03860</name>
</gene>
<feature type="domain" description="ABC transmembrane type-1" evidence="8">
    <location>
        <begin position="61"/>
        <end position="265"/>
    </location>
</feature>
<feature type="transmembrane region" description="Helical" evidence="7">
    <location>
        <begin position="413"/>
        <end position="434"/>
    </location>
</feature>
<feature type="transmembrane region" description="Helical" evidence="7">
    <location>
        <begin position="292"/>
        <end position="314"/>
    </location>
</feature>
<feature type="domain" description="ABC transmembrane type-1" evidence="8">
    <location>
        <begin position="339"/>
        <end position="545"/>
    </location>
</feature>
<reference evidence="9 12" key="2">
    <citation type="submission" date="2016-01" db="EMBL/GenBank/DDBJ databases">
        <authorList>
            <person name="Varghese N."/>
        </authorList>
    </citation>
    <scope>NUCLEOTIDE SEQUENCE [LARGE SCALE GENOMIC DNA]</scope>
    <source>
        <strain evidence="9 12">HL-91</strain>
    </source>
</reference>
<feature type="transmembrane region" description="Helical" evidence="7">
    <location>
        <begin position="151"/>
        <end position="172"/>
    </location>
</feature>
<organism evidence="10 11">
    <name type="scientific">Roseibaca calidilacus</name>
    <dbReference type="NCBI Taxonomy" id="1666912"/>
    <lineage>
        <taxon>Bacteria</taxon>
        <taxon>Pseudomonadati</taxon>
        <taxon>Pseudomonadota</taxon>
        <taxon>Alphaproteobacteria</taxon>
        <taxon>Rhodobacterales</taxon>
        <taxon>Paracoccaceae</taxon>
        <taxon>Roseinatronobacter</taxon>
    </lineage>
</organism>
<comment type="subcellular location">
    <subcellularLocation>
        <location evidence="1 7">Cell membrane</location>
        <topology evidence="1 7">Multi-pass membrane protein</topology>
    </subcellularLocation>
</comment>
<feature type="transmembrane region" description="Helical" evidence="7">
    <location>
        <begin position="383"/>
        <end position="401"/>
    </location>
</feature>
<dbReference type="RefSeq" id="WP_072246122.1">
    <property type="nucleotide sequence ID" value="NZ_FBYC01000004.1"/>
</dbReference>
<dbReference type="Gene3D" id="1.10.3720.10">
    <property type="entry name" value="MetI-like"/>
    <property type="match status" value="2"/>
</dbReference>
<dbReference type="InterPro" id="IPR000515">
    <property type="entry name" value="MetI-like"/>
</dbReference>
<sequence>MTDQPIPRFAKSRPRYSLWAVLALIVAAIILMPIASVVSRVFVPAEDVWAQLIDTVLPLYIQNSVIMVLGVVSLATLIGVATGWLVAAYDFPGRRIFEWALMLPLAMPGYVIAYVYYDRLSYWGPIQSGLRDLFGWSGQGYWFPQIASVPGAIFVLALVLYPYVYLLARAAFMGQSQHLMEAARTLGHSRVSAFFRVALPMAWPAIAAGAAFVAMETLAEYGAVLHLGVQTLTTGIFRTWFARGAPVAAAQLAALLLFLVVALFYAEKLARGKRFFASDSGGRSAQLVRKRLTAGPGMVAMLVCAVPLALGFVFPAGELARLAYIAGDPLWGVRFYEFIFNSLTMAGGAAVLLVAVALLLAYAKRLQGGPLVSVATQAASLGYALPGAVIAVGILIPMAAFDNALDSFMRATFGISTGLLLTGTIIALMFAYVVRYLAVALKTTEAAFTRIPRSMDDAARNLGLGPFGLLTRVHIPLLRRGMLTAAIFVFADVMKELPATLIVRPFNFDTLAIRVFRLASDSRLEEASTAALMIVAVGILPVIILSRAMNR</sequence>
<evidence type="ECO:0000256" key="3">
    <source>
        <dbReference type="ARBA" id="ARBA00022475"/>
    </source>
</evidence>
<reference evidence="10 11" key="1">
    <citation type="submission" date="2015-09" db="EMBL/GenBank/DDBJ databases">
        <title>Identification and resolution of microdiversity through metagenomic sequencing of parallel consortia.</title>
        <authorList>
            <person name="Nelson W.C."/>
            <person name="Romine M.F."/>
            <person name="Lindemann S.R."/>
        </authorList>
    </citation>
    <scope>NUCLEOTIDE SEQUENCE [LARGE SCALE GENOMIC DNA]</scope>
    <source>
        <strain evidence="10">HL-91</strain>
    </source>
</reference>
<feature type="transmembrane region" description="Helical" evidence="7">
    <location>
        <begin position="477"/>
        <end position="494"/>
    </location>
</feature>
<dbReference type="STRING" id="1666912.Ga0058931_1903"/>
<dbReference type="EMBL" id="LJSG01000002">
    <property type="protein sequence ID" value="KPP95813.1"/>
    <property type="molecule type" value="Genomic_DNA"/>
</dbReference>
<comment type="caution">
    <text evidence="10">The sequence shown here is derived from an EMBL/GenBank/DDBJ whole genome shotgun (WGS) entry which is preliminary data.</text>
</comment>
<protein>
    <submittedName>
        <fullName evidence="10">Iron(III) transport system permease protein</fullName>
    </submittedName>
</protein>
<dbReference type="SUPFAM" id="SSF161098">
    <property type="entry name" value="MetI-like"/>
    <property type="match status" value="2"/>
</dbReference>
<dbReference type="InterPro" id="IPR035906">
    <property type="entry name" value="MetI-like_sf"/>
</dbReference>
<dbReference type="Proteomes" id="UP000050413">
    <property type="component" value="Unassembled WGS sequence"/>
</dbReference>
<dbReference type="AlphaFoldDB" id="A0A0P7WWZ4"/>
<comment type="similarity">
    <text evidence="7">Belongs to the binding-protein-dependent transport system permease family.</text>
</comment>
<evidence type="ECO:0000256" key="2">
    <source>
        <dbReference type="ARBA" id="ARBA00022448"/>
    </source>
</evidence>
<evidence type="ECO:0000256" key="5">
    <source>
        <dbReference type="ARBA" id="ARBA00022989"/>
    </source>
</evidence>
<feature type="transmembrane region" description="Helical" evidence="7">
    <location>
        <begin position="247"/>
        <end position="266"/>
    </location>
</feature>
<dbReference type="PANTHER" id="PTHR30183:SF2">
    <property type="entry name" value="IRON UTILIZATION PROTEIN"/>
    <property type="match status" value="1"/>
</dbReference>
<evidence type="ECO:0000256" key="6">
    <source>
        <dbReference type="ARBA" id="ARBA00023136"/>
    </source>
</evidence>
<evidence type="ECO:0000313" key="11">
    <source>
        <dbReference type="Proteomes" id="UP000050413"/>
    </source>
</evidence>
<keyword evidence="12" id="KW-1185">Reference proteome</keyword>
<feature type="transmembrane region" description="Helical" evidence="7">
    <location>
        <begin position="193"/>
        <end position="215"/>
    </location>
</feature>
<keyword evidence="5 7" id="KW-1133">Transmembrane helix</keyword>
<dbReference type="PROSITE" id="PS50928">
    <property type="entry name" value="ABC_TM1"/>
    <property type="match status" value="2"/>
</dbReference>
<evidence type="ECO:0000313" key="9">
    <source>
        <dbReference type="EMBL" id="CUX81665.1"/>
    </source>
</evidence>
<accession>A0A0P7WWZ4</accession>
<keyword evidence="6 7" id="KW-0472">Membrane</keyword>
<dbReference type="PANTHER" id="PTHR30183">
    <property type="entry name" value="MOLYBDENUM TRANSPORT SYSTEM PERMEASE PROTEIN MODB"/>
    <property type="match status" value="1"/>
</dbReference>
<dbReference type="FunFam" id="1.10.3720.10:FF:000088">
    <property type="entry name" value="Iron(III) ABC transporter, permease protein"/>
    <property type="match status" value="1"/>
</dbReference>
<keyword evidence="4 7" id="KW-0812">Transmembrane</keyword>
<feature type="transmembrane region" description="Helical" evidence="7">
    <location>
        <begin position="527"/>
        <end position="545"/>
    </location>
</feature>
<dbReference type="PATRIC" id="fig|1666912.4.peg.1925"/>
<feature type="transmembrane region" description="Helical" evidence="7">
    <location>
        <begin position="338"/>
        <end position="362"/>
    </location>
</feature>
<dbReference type="GO" id="GO:0055085">
    <property type="term" value="P:transmembrane transport"/>
    <property type="evidence" value="ECO:0007669"/>
    <property type="project" value="InterPro"/>
</dbReference>
<feature type="transmembrane region" description="Helical" evidence="7">
    <location>
        <begin position="99"/>
        <end position="117"/>
    </location>
</feature>
<dbReference type="Pfam" id="PF00528">
    <property type="entry name" value="BPD_transp_1"/>
    <property type="match status" value="2"/>
</dbReference>